<feature type="signal peptide" evidence="2">
    <location>
        <begin position="1"/>
        <end position="25"/>
    </location>
</feature>
<name>A6FWY2_9BACT</name>
<evidence type="ECO:0000256" key="1">
    <source>
        <dbReference type="SAM" id="MobiDB-lite"/>
    </source>
</evidence>
<protein>
    <recommendedName>
        <fullName evidence="3">IgGFc-binding protein N-terminal domain-containing protein</fullName>
    </recommendedName>
</protein>
<dbReference type="PROSITE" id="PS51257">
    <property type="entry name" value="PROKAR_LIPOPROTEIN"/>
    <property type="match status" value="1"/>
</dbReference>
<evidence type="ECO:0000256" key="2">
    <source>
        <dbReference type="SAM" id="SignalP"/>
    </source>
</evidence>
<sequence>MITMRSTPLALSFSFILALPLTVGGCPSDPGADEDSDGNGDNASNDDEVGQDESTDDSPQVICVPGETQCDGDGNLETCAATGLEWETSLCGANETCMECSDEDPDCTGAKCVGPCEITDELPSSAGCSFYASGMLINTAADGVADAVVIGNPSEDATATVQRFLIPIGSNQEQGEEPVSIGPGETHVFLFDADLTENKNNGAGTSKYQSGGLYHFVSDLPVIAYQHSPYQETATNESSLLLPEDSARQDFVIFAYDPFGEPSYFNVIALENQTKVTWTPTIETAGNNLPLPFVNVGETGEYTINRHDVMRIAASANLGAPEYEQDLSGTVVTSDKPVLIMAGVVGIKVPYCLMGSGSDPQTCWGTADHVQEQVIPLDYWGERYVAAHSPVRGDEEHYWRVFSGDANVTVTADPPVPGSPFTFASRGDWVEFSVPNGTNFMLEGDGPFMPVQYTARHLLANEIGDAAMYQMIPVDQFLSRYLFVTADGYDYDYVQVTREAGSADVLLDDTVVSGYEAVGDFEVATVQIEAGAHDIRSEDPFGIIQVGYVQGVYPNGPDNNASEFPAAYGYPGGMKVEPLFIP</sequence>
<feature type="region of interest" description="Disordered" evidence="1">
    <location>
        <begin position="27"/>
        <end position="60"/>
    </location>
</feature>
<gene>
    <name evidence="4" type="ORF">PPSIR1_05048</name>
</gene>
<dbReference type="AlphaFoldDB" id="A6FWY2"/>
<proteinExistence type="predicted"/>
<dbReference type="Proteomes" id="UP000005801">
    <property type="component" value="Unassembled WGS sequence"/>
</dbReference>
<reference evidence="4 5" key="1">
    <citation type="submission" date="2007-06" db="EMBL/GenBank/DDBJ databases">
        <authorList>
            <person name="Shimkets L."/>
            <person name="Ferriera S."/>
            <person name="Johnson J."/>
            <person name="Kravitz S."/>
            <person name="Beeson K."/>
            <person name="Sutton G."/>
            <person name="Rogers Y.-H."/>
            <person name="Friedman R."/>
            <person name="Frazier M."/>
            <person name="Venter J.C."/>
        </authorList>
    </citation>
    <scope>NUCLEOTIDE SEQUENCE [LARGE SCALE GENOMIC DNA]</scope>
    <source>
        <strain evidence="4 5">SIR-1</strain>
    </source>
</reference>
<evidence type="ECO:0000313" key="4">
    <source>
        <dbReference type="EMBL" id="EDM81806.1"/>
    </source>
</evidence>
<dbReference type="Pfam" id="PF17517">
    <property type="entry name" value="IgGFc_binding"/>
    <property type="match status" value="1"/>
</dbReference>
<dbReference type="PANTHER" id="PTHR46534:SF1">
    <property type="entry name" value="IGGFC-BINDING PROTEIN N-TERMINAL DOMAIN-CONTAINING PROTEIN"/>
    <property type="match status" value="1"/>
</dbReference>
<organism evidence="4 5">
    <name type="scientific">Plesiocystis pacifica SIR-1</name>
    <dbReference type="NCBI Taxonomy" id="391625"/>
    <lineage>
        <taxon>Bacteria</taxon>
        <taxon>Pseudomonadati</taxon>
        <taxon>Myxococcota</taxon>
        <taxon>Polyangia</taxon>
        <taxon>Nannocystales</taxon>
        <taxon>Nannocystaceae</taxon>
        <taxon>Plesiocystis</taxon>
    </lineage>
</organism>
<dbReference type="EMBL" id="ABCS01000001">
    <property type="protein sequence ID" value="EDM81806.1"/>
    <property type="molecule type" value="Genomic_DNA"/>
</dbReference>
<evidence type="ECO:0000313" key="5">
    <source>
        <dbReference type="Proteomes" id="UP000005801"/>
    </source>
</evidence>
<keyword evidence="5" id="KW-1185">Reference proteome</keyword>
<dbReference type="InterPro" id="IPR035234">
    <property type="entry name" value="IgGFc-bd_N"/>
</dbReference>
<dbReference type="PANTHER" id="PTHR46534">
    <property type="entry name" value="IGGFC_BINDING DOMAIN-CONTAINING PROTEIN"/>
    <property type="match status" value="1"/>
</dbReference>
<feature type="domain" description="IgGFc-binding protein N-terminal" evidence="3">
    <location>
        <begin position="238"/>
        <end position="547"/>
    </location>
</feature>
<evidence type="ECO:0000259" key="3">
    <source>
        <dbReference type="Pfam" id="PF17517"/>
    </source>
</evidence>
<dbReference type="STRING" id="391625.PPSIR1_05048"/>
<feature type="chain" id="PRO_5002696909" description="IgGFc-binding protein N-terminal domain-containing protein" evidence="2">
    <location>
        <begin position="26"/>
        <end position="582"/>
    </location>
</feature>
<feature type="compositionally biased region" description="Acidic residues" evidence="1">
    <location>
        <begin position="31"/>
        <end position="56"/>
    </location>
</feature>
<accession>A6FWY2</accession>
<dbReference type="eggNOG" id="COG3291">
    <property type="taxonomic scope" value="Bacteria"/>
</dbReference>
<keyword evidence="2" id="KW-0732">Signal</keyword>
<comment type="caution">
    <text evidence="4">The sequence shown here is derived from an EMBL/GenBank/DDBJ whole genome shotgun (WGS) entry which is preliminary data.</text>
</comment>